<evidence type="ECO:0000313" key="3">
    <source>
        <dbReference type="Proteomes" id="UP000822688"/>
    </source>
</evidence>
<reference evidence="2" key="1">
    <citation type="submission" date="2020-06" db="EMBL/GenBank/DDBJ databases">
        <title>WGS assembly of Ceratodon purpureus strain R40.</title>
        <authorList>
            <person name="Carey S.B."/>
            <person name="Jenkins J."/>
            <person name="Shu S."/>
            <person name="Lovell J.T."/>
            <person name="Sreedasyam A."/>
            <person name="Maumus F."/>
            <person name="Tiley G.P."/>
            <person name="Fernandez-Pozo N."/>
            <person name="Barry K."/>
            <person name="Chen C."/>
            <person name="Wang M."/>
            <person name="Lipzen A."/>
            <person name="Daum C."/>
            <person name="Saski C.A."/>
            <person name="Payton A.C."/>
            <person name="Mcbreen J.C."/>
            <person name="Conrad R.E."/>
            <person name="Kollar L.M."/>
            <person name="Olsson S."/>
            <person name="Huttunen S."/>
            <person name="Landis J.B."/>
            <person name="Wickett N.J."/>
            <person name="Johnson M.G."/>
            <person name="Rensing S.A."/>
            <person name="Grimwood J."/>
            <person name="Schmutz J."/>
            <person name="Mcdaniel S.F."/>
        </authorList>
    </citation>
    <scope>NUCLEOTIDE SEQUENCE</scope>
    <source>
        <strain evidence="2">R40</strain>
    </source>
</reference>
<proteinExistence type="predicted"/>
<feature type="region of interest" description="Disordered" evidence="1">
    <location>
        <begin position="1"/>
        <end position="43"/>
    </location>
</feature>
<dbReference type="Proteomes" id="UP000822688">
    <property type="component" value="Chromosome V"/>
</dbReference>
<comment type="caution">
    <text evidence="2">The sequence shown here is derived from an EMBL/GenBank/DDBJ whole genome shotgun (WGS) entry which is preliminary data.</text>
</comment>
<accession>A0A8T0HLW9</accession>
<dbReference type="AlphaFoldDB" id="A0A8T0HLW9"/>
<feature type="region of interest" description="Disordered" evidence="1">
    <location>
        <begin position="127"/>
        <end position="166"/>
    </location>
</feature>
<keyword evidence="3" id="KW-1185">Reference proteome</keyword>
<protein>
    <submittedName>
        <fullName evidence="2">Uncharacterized protein</fullName>
    </submittedName>
</protein>
<dbReference type="EMBL" id="CM026426">
    <property type="protein sequence ID" value="KAG0571811.1"/>
    <property type="molecule type" value="Genomic_DNA"/>
</dbReference>
<evidence type="ECO:0000313" key="2">
    <source>
        <dbReference type="EMBL" id="KAG0571811.1"/>
    </source>
</evidence>
<sequence>MSKRNLRLQYQPDQNTRRARQPHRTCTPSWPQARSPQPAPDSSTAINLLHAGSTSSSKLDLKLQKHSLDKPDHDFAQVCKSVCLPTPSRRLSSLSLCLGASPIPRNSPSRHDIGRSFGRSFNSFRRHTNGMHSHDPTAPRAPTVALAQNSNTPRTSQRDASSPSRP</sequence>
<feature type="compositionally biased region" description="Polar residues" evidence="1">
    <location>
        <begin position="146"/>
        <end position="166"/>
    </location>
</feature>
<gene>
    <name evidence="2" type="ORF">KC19_VG044700</name>
</gene>
<organism evidence="2 3">
    <name type="scientific">Ceratodon purpureus</name>
    <name type="common">Fire moss</name>
    <name type="synonym">Dicranum purpureum</name>
    <dbReference type="NCBI Taxonomy" id="3225"/>
    <lineage>
        <taxon>Eukaryota</taxon>
        <taxon>Viridiplantae</taxon>
        <taxon>Streptophyta</taxon>
        <taxon>Embryophyta</taxon>
        <taxon>Bryophyta</taxon>
        <taxon>Bryophytina</taxon>
        <taxon>Bryopsida</taxon>
        <taxon>Dicranidae</taxon>
        <taxon>Pseudoditrichales</taxon>
        <taxon>Ditrichaceae</taxon>
        <taxon>Ceratodon</taxon>
    </lineage>
</organism>
<evidence type="ECO:0000256" key="1">
    <source>
        <dbReference type="SAM" id="MobiDB-lite"/>
    </source>
</evidence>
<name>A0A8T0HLW9_CERPU</name>
<feature type="compositionally biased region" description="Polar residues" evidence="1">
    <location>
        <begin position="24"/>
        <end position="43"/>
    </location>
</feature>